<comment type="caution">
    <text evidence="1">The sequence shown here is derived from an EMBL/GenBank/DDBJ whole genome shotgun (WGS) entry which is preliminary data.</text>
</comment>
<proteinExistence type="predicted"/>
<accession>A0A167JXN7</accession>
<sequence>MLKKMNPDLHQDDEGEIAAEPNTFAKWVLTFVRMTRVRLQLNLMPLQNGS</sequence>
<reference evidence="1 2" key="1">
    <citation type="submission" date="2013-07" db="EMBL/GenBank/DDBJ databases">
        <title>Comparative Genomic and Metabolomic Analysis of Twelve Strains of Pseudoalteromonas luteoviolacea.</title>
        <authorList>
            <person name="Vynne N.G."/>
            <person name="Mansson M."/>
            <person name="Gram L."/>
        </authorList>
    </citation>
    <scope>NUCLEOTIDE SEQUENCE [LARGE SCALE GENOMIC DNA]</scope>
    <source>
        <strain evidence="1 2">CPMOR-1</strain>
    </source>
</reference>
<dbReference type="EMBL" id="AUYC01000036">
    <property type="protein sequence ID" value="KZN61814.1"/>
    <property type="molecule type" value="Genomic_DNA"/>
</dbReference>
<protein>
    <submittedName>
        <fullName evidence="1">Uncharacterized protein</fullName>
    </submittedName>
</protein>
<organism evidence="1 2">
    <name type="scientific">Pseudoalteromonas luteoviolacea CPMOR-1</name>
    <dbReference type="NCBI Taxonomy" id="1365248"/>
    <lineage>
        <taxon>Bacteria</taxon>
        <taxon>Pseudomonadati</taxon>
        <taxon>Pseudomonadota</taxon>
        <taxon>Gammaproteobacteria</taxon>
        <taxon>Alteromonadales</taxon>
        <taxon>Pseudoalteromonadaceae</taxon>
        <taxon>Pseudoalteromonas</taxon>
    </lineage>
</organism>
<dbReference type="AlphaFoldDB" id="A0A167JXN7"/>
<gene>
    <name evidence="1" type="ORF">N473_21745</name>
</gene>
<evidence type="ECO:0000313" key="2">
    <source>
        <dbReference type="Proteomes" id="UP000076486"/>
    </source>
</evidence>
<name>A0A167JXN7_9GAMM</name>
<dbReference type="Proteomes" id="UP000076486">
    <property type="component" value="Unassembled WGS sequence"/>
</dbReference>
<dbReference type="PATRIC" id="fig|1365248.3.peg.3433"/>
<evidence type="ECO:0000313" key="1">
    <source>
        <dbReference type="EMBL" id="KZN61814.1"/>
    </source>
</evidence>